<evidence type="ECO:0000313" key="2">
    <source>
        <dbReference type="EMBL" id="QRW23896.1"/>
    </source>
</evidence>
<dbReference type="SUPFAM" id="SSF54695">
    <property type="entry name" value="POZ domain"/>
    <property type="match status" value="1"/>
</dbReference>
<gene>
    <name evidence="2" type="ORF">RhiXN_10220</name>
</gene>
<protein>
    <submittedName>
        <fullName evidence="2">The BTB (BR-C, ttk and bab)/POZ (Pox virus and Zinc finger) domain</fullName>
    </submittedName>
</protein>
<feature type="domain" description="BTB" evidence="1">
    <location>
        <begin position="16"/>
        <end position="90"/>
    </location>
</feature>
<proteinExistence type="predicted"/>
<organism evidence="2 3">
    <name type="scientific">Rhizoctonia solani</name>
    <dbReference type="NCBI Taxonomy" id="456999"/>
    <lineage>
        <taxon>Eukaryota</taxon>
        <taxon>Fungi</taxon>
        <taxon>Dikarya</taxon>
        <taxon>Basidiomycota</taxon>
        <taxon>Agaricomycotina</taxon>
        <taxon>Agaricomycetes</taxon>
        <taxon>Cantharellales</taxon>
        <taxon>Ceratobasidiaceae</taxon>
        <taxon>Rhizoctonia</taxon>
    </lineage>
</organism>
<dbReference type="Proteomes" id="UP000650533">
    <property type="component" value="Chromosome 11"/>
</dbReference>
<dbReference type="RefSeq" id="XP_043184133.1">
    <property type="nucleotide sequence ID" value="XM_043330036.1"/>
</dbReference>
<dbReference type="EMBL" id="CP059668">
    <property type="protein sequence ID" value="QRW23896.1"/>
    <property type="molecule type" value="Genomic_DNA"/>
</dbReference>
<accession>A0A8H8P197</accession>
<dbReference type="Gene3D" id="3.30.710.10">
    <property type="entry name" value="Potassium Channel Kv1.1, Chain A"/>
    <property type="match status" value="1"/>
</dbReference>
<evidence type="ECO:0000313" key="3">
    <source>
        <dbReference type="Proteomes" id="UP000650533"/>
    </source>
</evidence>
<dbReference type="GeneID" id="67032499"/>
<reference evidence="2" key="1">
    <citation type="submission" date="2020-05" db="EMBL/GenBank/DDBJ databases">
        <title>Evolutionary and genomic comparisons of hybrid uninucleate and nonhybrid Rhizoctonia fungi.</title>
        <authorList>
            <person name="Li C."/>
            <person name="Chen X."/>
        </authorList>
    </citation>
    <scope>NUCLEOTIDE SEQUENCE</scope>
    <source>
        <strain evidence="2">AG-1 IA</strain>
    </source>
</reference>
<dbReference type="Pfam" id="PF00651">
    <property type="entry name" value="BTB"/>
    <property type="match status" value="1"/>
</dbReference>
<dbReference type="KEGG" id="rsx:RhiXN_10220"/>
<dbReference type="InterPro" id="IPR011333">
    <property type="entry name" value="SKP1/BTB/POZ_sf"/>
</dbReference>
<dbReference type="CDD" id="cd18186">
    <property type="entry name" value="BTB_POZ_ZBTB_KLHL-like"/>
    <property type="match status" value="1"/>
</dbReference>
<dbReference type="AlphaFoldDB" id="A0A8H8P197"/>
<sequence>MSEVIVWSADYHYPRGDLVLQVGHTLFKLHRDILSTHSNFFQDMFRSASSNGEEGESDGCPLKISQDLCSAESFTVLCALLYPKKIGVLPPVLVSELDIWAPALKATQALQMDGAREYILSQFEVDRMNIPAVAARLLGIIINYEETSDTLKLECIHSLIIRRGPILALEAHMLGSDTMAHISTIRDRVRTLAASRSSDISDEHPVVIPSDLCSAETFDTICQFLYPRAIGAYPAILIDEQEKWEFVLQATSLLQMKDLRKYILANFKGELRDNPTVASKLLGLAVKYNEAPNTLKLECLYVLVFLRRAISATEITSLGENATFQVVAIRDRIRILILTDPSYWTTIHRHHFCIGGPNCQNFIHQGVFNNLKETDPLQEYYRTDGSIFDLPEDVQICPNCNPVRSDLAATIAQEVLKEEIRRCATGLGLLHASE</sequence>
<evidence type="ECO:0000259" key="1">
    <source>
        <dbReference type="PROSITE" id="PS50097"/>
    </source>
</evidence>
<name>A0A8H8P197_9AGAM</name>
<dbReference type="InterPro" id="IPR000210">
    <property type="entry name" value="BTB/POZ_dom"/>
</dbReference>
<dbReference type="PROSITE" id="PS50097">
    <property type="entry name" value="BTB"/>
    <property type="match status" value="1"/>
</dbReference>